<reference evidence="2 3" key="1">
    <citation type="submission" date="2015-01" db="EMBL/GenBank/DDBJ databases">
        <title>Desulfovibrio sp. JC271 draft genome sequence.</title>
        <authorList>
            <person name="Shivani Y."/>
            <person name="Subhash Y."/>
            <person name="Sasikala C."/>
            <person name="Ramana C.V."/>
        </authorList>
    </citation>
    <scope>NUCLEOTIDE SEQUENCE [LARGE SCALE GENOMIC DNA]</scope>
    <source>
        <strain evidence="2 3">JC271</strain>
    </source>
</reference>
<keyword evidence="1" id="KW-0812">Transmembrane</keyword>
<dbReference type="Gene3D" id="3.30.70.100">
    <property type="match status" value="1"/>
</dbReference>
<keyword evidence="3" id="KW-1185">Reference proteome</keyword>
<feature type="transmembrane region" description="Helical" evidence="1">
    <location>
        <begin position="121"/>
        <end position="137"/>
    </location>
</feature>
<sequence>MTATTMEHARFRFRCESLKIEERADAVKEALAKTKGVVEVAVNKRVGSILVLFDQAKVGADKLFCSIATSLGLEPDEVKGKISSFNRAITGRKARKIVKRGLLGAGITTIALLAYSEKAHVVAGSVWLTLMAAHLYQNKRTLFS</sequence>
<keyword evidence="1" id="KW-0472">Membrane</keyword>
<proteinExistence type="predicted"/>
<evidence type="ECO:0008006" key="4">
    <source>
        <dbReference type="Google" id="ProtNLM"/>
    </source>
</evidence>
<evidence type="ECO:0000256" key="1">
    <source>
        <dbReference type="SAM" id="Phobius"/>
    </source>
</evidence>
<dbReference type="AlphaFoldDB" id="A0A1B7XMX4"/>
<keyword evidence="1" id="KW-1133">Transmembrane helix</keyword>
<organism evidence="2 3">
    <name type="scientific">Halodesulfovibrio spirochaetisodalis</name>
    <dbReference type="NCBI Taxonomy" id="1560234"/>
    <lineage>
        <taxon>Bacteria</taxon>
        <taxon>Pseudomonadati</taxon>
        <taxon>Thermodesulfobacteriota</taxon>
        <taxon>Desulfovibrionia</taxon>
        <taxon>Desulfovibrionales</taxon>
        <taxon>Desulfovibrionaceae</taxon>
        <taxon>Halodesulfovibrio</taxon>
    </lineage>
</organism>
<dbReference type="RefSeq" id="WP_066852053.1">
    <property type="nucleotide sequence ID" value="NZ_JXMS01000002.1"/>
</dbReference>
<dbReference type="PATRIC" id="fig|1560234.3.peg.1299"/>
<accession>A0A1B7XMX4</accession>
<evidence type="ECO:0000313" key="2">
    <source>
        <dbReference type="EMBL" id="OBQ56870.1"/>
    </source>
</evidence>
<name>A0A1B7XMX4_9BACT</name>
<protein>
    <recommendedName>
        <fullName evidence="4">HMA domain-containing protein</fullName>
    </recommendedName>
</protein>
<dbReference type="Pfam" id="PF19991">
    <property type="entry name" value="HMA_2"/>
    <property type="match status" value="1"/>
</dbReference>
<dbReference type="Proteomes" id="UP000091979">
    <property type="component" value="Unassembled WGS sequence"/>
</dbReference>
<dbReference type="OrthoDB" id="5397694at2"/>
<dbReference type="EMBL" id="JXMS01000002">
    <property type="protein sequence ID" value="OBQ56870.1"/>
    <property type="molecule type" value="Genomic_DNA"/>
</dbReference>
<comment type="caution">
    <text evidence="2">The sequence shown here is derived from an EMBL/GenBank/DDBJ whole genome shotgun (WGS) entry which is preliminary data.</text>
</comment>
<gene>
    <name evidence="2" type="ORF">SP90_02100</name>
</gene>
<feature type="transmembrane region" description="Helical" evidence="1">
    <location>
        <begin position="97"/>
        <end position="115"/>
    </location>
</feature>
<evidence type="ECO:0000313" key="3">
    <source>
        <dbReference type="Proteomes" id="UP000091979"/>
    </source>
</evidence>